<dbReference type="InterPro" id="IPR001789">
    <property type="entry name" value="Sig_transdc_resp-reg_receiver"/>
</dbReference>
<dbReference type="SUPFAM" id="SSF53167">
    <property type="entry name" value="Purine and uridine phosphorylases"/>
    <property type="match status" value="1"/>
</dbReference>
<dbReference type="SUPFAM" id="SSF52172">
    <property type="entry name" value="CheY-like"/>
    <property type="match status" value="1"/>
</dbReference>
<evidence type="ECO:0000313" key="4">
    <source>
        <dbReference type="Proteomes" id="UP000494111"/>
    </source>
</evidence>
<dbReference type="InterPro" id="IPR035994">
    <property type="entry name" value="Nucleoside_phosphorylase_sf"/>
</dbReference>
<dbReference type="Gene3D" id="3.40.50.1580">
    <property type="entry name" value="Nucleoside phosphorylase domain"/>
    <property type="match status" value="1"/>
</dbReference>
<dbReference type="Gene3D" id="3.40.50.2300">
    <property type="match status" value="1"/>
</dbReference>
<gene>
    <name evidence="3" type="primary">mtnN</name>
    <name evidence="3" type="ORF">LMG3458_04506</name>
</gene>
<dbReference type="PROSITE" id="PS50110">
    <property type="entry name" value="RESPONSE_REGULATORY"/>
    <property type="match status" value="1"/>
</dbReference>
<dbReference type="EC" id="3.2.2.9" evidence="3"/>
<dbReference type="EMBL" id="CADIJO010000018">
    <property type="protein sequence ID" value="CAB3727244.1"/>
    <property type="molecule type" value="Genomic_DNA"/>
</dbReference>
<dbReference type="Pfam" id="PF01048">
    <property type="entry name" value="PNP_UDP_1"/>
    <property type="match status" value="1"/>
</dbReference>
<dbReference type="GO" id="GO:0009116">
    <property type="term" value="P:nucleoside metabolic process"/>
    <property type="evidence" value="ECO:0007669"/>
    <property type="project" value="InterPro"/>
</dbReference>
<dbReference type="GO" id="GO:0019284">
    <property type="term" value="P:L-methionine salvage from S-adenosylmethionine"/>
    <property type="evidence" value="ECO:0007669"/>
    <property type="project" value="TreeGrafter"/>
</dbReference>
<dbReference type="GO" id="GO:0005829">
    <property type="term" value="C:cytosol"/>
    <property type="evidence" value="ECO:0007669"/>
    <property type="project" value="TreeGrafter"/>
</dbReference>
<dbReference type="InterPro" id="IPR011006">
    <property type="entry name" value="CheY-like_superfamily"/>
</dbReference>
<feature type="modified residue" description="4-aspartylphosphate" evidence="1">
    <location>
        <position position="53"/>
    </location>
</feature>
<keyword evidence="3" id="KW-0326">Glycosidase</keyword>
<feature type="domain" description="Response regulatory" evidence="2">
    <location>
        <begin position="2"/>
        <end position="125"/>
    </location>
</feature>
<sequence>MKVLVIEDNDEKRDAIVKHLHASGVRPSDILLADCIPEFTAHLQQDIDLFIIDIRIPSYKGGTETENGRTIIESIVKSGKSGAQLIAISAYPDEFKILRQYFEAHGCILSDFASDSWKSTLNHLLVQAKKNTKMDFLIFCALEEEMRPYYALSNNGQKTTRGSFTSFDFSISGKVGAAILLPRMGLVNAAAIAAVCVDRYKPSIVAMSGICGGFKGRVALGQLLISEMVYEYQSGKWTVDGFSQDPYQVSTSVTTLAALRHLIGDENFLSSLESGFRGYRPTAQNSPSLAIFTSGSAVIADPKFMTQVGEIHRKVGGLDMEIFGIKRAVQILGYNPHYVCAKVVVDLCDDDKDDKLHEYGALISAKFVLAAIEHLLAANPQ</sequence>
<name>A0A6S7BSW1_9BURK</name>
<evidence type="ECO:0000313" key="3">
    <source>
        <dbReference type="EMBL" id="CAB3727244.1"/>
    </source>
</evidence>
<dbReference type="RefSeq" id="WP_175216532.1">
    <property type="nucleotide sequence ID" value="NZ_CADIJO010000018.1"/>
</dbReference>
<dbReference type="GO" id="GO:0008782">
    <property type="term" value="F:adenosylhomocysteine nucleosidase activity"/>
    <property type="evidence" value="ECO:0007669"/>
    <property type="project" value="UniProtKB-EC"/>
</dbReference>
<accession>A0A6S7BSW1</accession>
<keyword evidence="1" id="KW-0597">Phosphoprotein</keyword>
<reference evidence="3 4" key="1">
    <citation type="submission" date="2020-04" db="EMBL/GenBank/DDBJ databases">
        <authorList>
            <person name="De Canck E."/>
        </authorList>
    </citation>
    <scope>NUCLEOTIDE SEQUENCE [LARGE SCALE GENOMIC DNA]</scope>
    <source>
        <strain evidence="3 4">LMG 3458</strain>
    </source>
</reference>
<evidence type="ECO:0000259" key="2">
    <source>
        <dbReference type="PROSITE" id="PS50110"/>
    </source>
</evidence>
<dbReference type="GO" id="GO:0008930">
    <property type="term" value="F:methylthioadenosine nucleosidase activity"/>
    <property type="evidence" value="ECO:0007669"/>
    <property type="project" value="TreeGrafter"/>
</dbReference>
<dbReference type="PANTHER" id="PTHR46832:SF1">
    <property type="entry name" value="5'-METHYLTHIOADENOSINE_S-ADENOSYLHOMOCYSTEINE NUCLEOSIDASE"/>
    <property type="match status" value="1"/>
</dbReference>
<dbReference type="GO" id="GO:0000160">
    <property type="term" value="P:phosphorelay signal transduction system"/>
    <property type="evidence" value="ECO:0007669"/>
    <property type="project" value="InterPro"/>
</dbReference>
<dbReference type="Proteomes" id="UP000494111">
    <property type="component" value="Unassembled WGS sequence"/>
</dbReference>
<dbReference type="PANTHER" id="PTHR46832">
    <property type="entry name" value="5'-METHYLTHIOADENOSINE/S-ADENOSYLHOMOCYSTEINE NUCLEOSIDASE"/>
    <property type="match status" value="1"/>
</dbReference>
<dbReference type="SMART" id="SM00448">
    <property type="entry name" value="REC"/>
    <property type="match status" value="1"/>
</dbReference>
<proteinExistence type="predicted"/>
<dbReference type="AlphaFoldDB" id="A0A6S7BSW1"/>
<organism evidence="3 4">
    <name type="scientific">Achromobacter deleyi</name>
    <dbReference type="NCBI Taxonomy" id="1353891"/>
    <lineage>
        <taxon>Bacteria</taxon>
        <taxon>Pseudomonadati</taxon>
        <taxon>Pseudomonadota</taxon>
        <taxon>Betaproteobacteria</taxon>
        <taxon>Burkholderiales</taxon>
        <taxon>Alcaligenaceae</taxon>
        <taxon>Achromobacter</taxon>
    </lineage>
</organism>
<evidence type="ECO:0000256" key="1">
    <source>
        <dbReference type="PROSITE-ProRule" id="PRU00169"/>
    </source>
</evidence>
<dbReference type="InterPro" id="IPR000845">
    <property type="entry name" value="Nucleoside_phosphorylase_d"/>
</dbReference>
<protein>
    <submittedName>
        <fullName evidence="3">5'-methylthioadenosine/S-adenosylhomocysteine nucleosidase</fullName>
        <ecNumber evidence="3">3.2.2.9</ecNumber>
    </submittedName>
</protein>
<keyword evidence="3" id="KW-0378">Hydrolase</keyword>